<dbReference type="InterPro" id="IPR001173">
    <property type="entry name" value="Glyco_trans_2-like"/>
</dbReference>
<dbReference type="PANTHER" id="PTHR43179">
    <property type="entry name" value="RHAMNOSYLTRANSFERASE WBBL"/>
    <property type="match status" value="1"/>
</dbReference>
<dbReference type="SUPFAM" id="SSF53448">
    <property type="entry name" value="Nucleotide-diphospho-sugar transferases"/>
    <property type="match status" value="1"/>
</dbReference>
<dbReference type="PANTHER" id="PTHR43179:SF12">
    <property type="entry name" value="GALACTOFURANOSYLTRANSFERASE GLFT2"/>
    <property type="match status" value="1"/>
</dbReference>
<dbReference type="EMBL" id="NJBN01000001">
    <property type="protein sequence ID" value="TKJ42187.1"/>
    <property type="molecule type" value="Genomic_DNA"/>
</dbReference>
<dbReference type="GO" id="GO:0016757">
    <property type="term" value="F:glycosyltransferase activity"/>
    <property type="evidence" value="ECO:0007669"/>
    <property type="project" value="UniProtKB-KW"/>
</dbReference>
<dbReference type="Pfam" id="PF00535">
    <property type="entry name" value="Glycos_transf_2"/>
    <property type="match status" value="1"/>
</dbReference>
<evidence type="ECO:0000313" key="6">
    <source>
        <dbReference type="Proteomes" id="UP000319619"/>
    </source>
</evidence>
<comment type="caution">
    <text evidence="5">The sequence shown here is derived from an EMBL/GenBank/DDBJ whole genome shotgun (WGS) entry which is preliminary data.</text>
</comment>
<reference evidence="5 6" key="1">
    <citation type="submission" date="2017-06" db="EMBL/GenBank/DDBJ databases">
        <title>Novel microbial phyla capable of carbon fixation and sulfur reduction in deep-sea sediments.</title>
        <authorList>
            <person name="Huang J."/>
            <person name="Baker B."/>
            <person name="Wang Y."/>
        </authorList>
    </citation>
    <scope>NUCLEOTIDE SEQUENCE [LARGE SCALE GENOMIC DNA]</scope>
    <source>
        <strain evidence="5">B3_LCP</strain>
    </source>
</reference>
<organism evidence="5 6">
    <name type="scientific">candidate division LCP-89 bacterium B3_LCP</name>
    <dbReference type="NCBI Taxonomy" id="2012998"/>
    <lineage>
        <taxon>Bacteria</taxon>
        <taxon>Pseudomonadati</taxon>
        <taxon>Bacteria division LCP-89</taxon>
    </lineage>
</organism>
<evidence type="ECO:0000313" key="5">
    <source>
        <dbReference type="EMBL" id="TKJ42187.1"/>
    </source>
</evidence>
<dbReference type="AlphaFoldDB" id="A0A532V5D1"/>
<protein>
    <recommendedName>
        <fullName evidence="4">Glycosyltransferase 2-like domain-containing protein</fullName>
    </recommendedName>
</protein>
<evidence type="ECO:0000256" key="2">
    <source>
        <dbReference type="ARBA" id="ARBA00022676"/>
    </source>
</evidence>
<name>A0A532V5D1_UNCL8</name>
<gene>
    <name evidence="5" type="ORF">CEE37_00480</name>
</gene>
<dbReference type="InterPro" id="IPR029044">
    <property type="entry name" value="Nucleotide-diphossugar_trans"/>
</dbReference>
<feature type="domain" description="Glycosyltransferase 2-like" evidence="4">
    <location>
        <begin position="34"/>
        <end position="148"/>
    </location>
</feature>
<dbReference type="Proteomes" id="UP000319619">
    <property type="component" value="Unassembled WGS sequence"/>
</dbReference>
<keyword evidence="3" id="KW-0808">Transferase</keyword>
<keyword evidence="2" id="KW-0328">Glycosyltransferase</keyword>
<proteinExistence type="inferred from homology"/>
<evidence type="ECO:0000256" key="3">
    <source>
        <dbReference type="ARBA" id="ARBA00022679"/>
    </source>
</evidence>
<dbReference type="Gene3D" id="3.90.550.10">
    <property type="entry name" value="Spore Coat Polysaccharide Biosynthesis Protein SpsA, Chain A"/>
    <property type="match status" value="1"/>
</dbReference>
<sequence>MRNQLPSVDIYIPSREKDDFYRSAENSIRENTRSQFNLIESIGQRSIAGNRNAGLRMSSSEFVASLDSDCELVQGDWLENMMEILLSEDDIGLVGCKIVMFDGKIFSAGTAPNWRSYCYGEVDEGQREIVEDVVGVSANCLLYRRGLLEYDERFVGGNGLEDSDFCIRLRKKGYRVFYDGRVKVVHKKYPKEKNPLFWNHLYFHLKHPTTILAQYRKVRA</sequence>
<comment type="similarity">
    <text evidence="1">Belongs to the glycosyltransferase 2 family.</text>
</comment>
<evidence type="ECO:0000259" key="4">
    <source>
        <dbReference type="Pfam" id="PF00535"/>
    </source>
</evidence>
<evidence type="ECO:0000256" key="1">
    <source>
        <dbReference type="ARBA" id="ARBA00006739"/>
    </source>
</evidence>
<accession>A0A532V5D1</accession>